<evidence type="ECO:0000313" key="5">
    <source>
        <dbReference type="EMBL" id="NOU77463.1"/>
    </source>
</evidence>
<dbReference type="RefSeq" id="WP_171715756.1">
    <property type="nucleotide sequence ID" value="NZ_WHOB01000012.1"/>
</dbReference>
<feature type="domain" description="Helicase ATP-binding" evidence="3">
    <location>
        <begin position="146"/>
        <end position="326"/>
    </location>
</feature>
<dbReference type="Proteomes" id="UP000596857">
    <property type="component" value="Unassembled WGS sequence"/>
</dbReference>
<protein>
    <recommendedName>
        <fullName evidence="7">DNA helicase</fullName>
    </recommendedName>
</protein>
<evidence type="ECO:0000256" key="1">
    <source>
        <dbReference type="ARBA" id="ARBA00022801"/>
    </source>
</evidence>
<dbReference type="Pfam" id="PF00176">
    <property type="entry name" value="SNF2-rel_dom"/>
    <property type="match status" value="1"/>
</dbReference>
<feature type="compositionally biased region" description="Basic and acidic residues" evidence="2">
    <location>
        <begin position="758"/>
        <end position="767"/>
    </location>
</feature>
<name>A0ABX1Y9H6_9BACL</name>
<dbReference type="Pfam" id="PF00271">
    <property type="entry name" value="Helicase_C"/>
    <property type="match status" value="1"/>
</dbReference>
<comment type="caution">
    <text evidence="5">The sequence shown here is derived from an EMBL/GenBank/DDBJ whole genome shotgun (WGS) entry which is preliminary data.</text>
</comment>
<dbReference type="PANTHER" id="PTHR45766:SF6">
    <property type="entry name" value="SWI_SNF-RELATED MATRIX-ASSOCIATED ACTIN-DEPENDENT REGULATOR OF CHROMATIN SUBFAMILY A-LIKE PROTEIN 1"/>
    <property type="match status" value="1"/>
</dbReference>
<evidence type="ECO:0000259" key="3">
    <source>
        <dbReference type="PROSITE" id="PS51192"/>
    </source>
</evidence>
<dbReference type="InterPro" id="IPR000330">
    <property type="entry name" value="SNF2_N"/>
</dbReference>
<dbReference type="PROSITE" id="PS51192">
    <property type="entry name" value="HELICASE_ATP_BIND_1"/>
    <property type="match status" value="1"/>
</dbReference>
<dbReference type="InterPro" id="IPR014001">
    <property type="entry name" value="Helicase_ATP-bd"/>
</dbReference>
<reference evidence="5 6" key="1">
    <citation type="submission" date="2019-10" db="EMBL/GenBank/DDBJ databases">
        <title>Description of Paenibacillus terricola sp. nov.</title>
        <authorList>
            <person name="Carlier A."/>
            <person name="Qi S."/>
        </authorList>
    </citation>
    <scope>NUCLEOTIDE SEQUENCE [LARGE SCALE GENOMIC DNA]</scope>
    <source>
        <strain evidence="5 6">LMG 31459</strain>
    </source>
</reference>
<dbReference type="SUPFAM" id="SSF52540">
    <property type="entry name" value="P-loop containing nucleoside triphosphate hydrolases"/>
    <property type="match status" value="1"/>
</dbReference>
<proteinExistence type="predicted"/>
<evidence type="ECO:0008006" key="7">
    <source>
        <dbReference type="Google" id="ProtNLM"/>
    </source>
</evidence>
<evidence type="ECO:0000259" key="4">
    <source>
        <dbReference type="PROSITE" id="PS51194"/>
    </source>
</evidence>
<dbReference type="EMBL" id="WHOB01000012">
    <property type="protein sequence ID" value="NOU77463.1"/>
    <property type="molecule type" value="Genomic_DNA"/>
</dbReference>
<sequence>METTNTNNIHRYNFENIEKTHRNSSSFSLLHYAFMYRNFDKVLEIVNEDNLNEQLICEGKAGYEWITPAICAKWNENYIRAYDDKNNKSLYGLLKESESFEKVKDQRFLLEYTETVQENSTVFDIFFDGNQPVLDVKYYGQQELASKQVKKNGMSLVIDEVGTGKTVTALYSIVNTIQNAINQNEYAYILVVCPYNKRTDWQDDIRRQLGRYAHIVEQSDHGRIYYNHLKDAFFRENEHVIMITGQAQSKKDKEGTNSALKGSLEQVSLSENDDIERWDLVVIDEGHISFGNYRSLRSDQVMMLTATPIVVKSSSARGFEDYIELMNTITEKWNHNSVMNPIENTNPTEDDIFVGLFREDLGLRAAERIIRFEYCKRVEKRHELFDRIVEQSGFLAALQYDQDDTYLLRKARDNFGDDSFDSHCNYKLDKLLEIVTQNNNTNSYIIFCEHTEVVKNVYDRLTDEVNAIIAMKHGSHQEAVGMEDSGKEQFINGIKLNLRQKNRVIFVTTGKTGGTGLNLGEFDGIIHYELPFTSIELEQRFGRVDRMDTNNRKEKEMIFLLNESSSIHDFENNRMLYYCTTKIDFTCQYTPIRNTVLFYPEFIKRSFENFKSYLINLKENTLLNNYNEAIYNDVTARRRTISRRNEWTAILGATQSESGNKKIHEKIINVLNSPMDEQIAGEDFFKLLREYHGVYEQSPYSIPEYEAEKRNFDENIKIIQNVLVVIGKVSARDRDVFVALQESEEDGEHTDSSSKYQSLEKREKEDADRESHVLIESKINQLISLIENLNEDTLIADGIFYYNKDKRIERREVRDFRGYNSSRD</sequence>
<feature type="domain" description="Helicase C-terminal" evidence="4">
    <location>
        <begin position="427"/>
        <end position="618"/>
    </location>
</feature>
<accession>A0ABX1Y9H6</accession>
<keyword evidence="6" id="KW-1185">Reference proteome</keyword>
<evidence type="ECO:0000313" key="6">
    <source>
        <dbReference type="Proteomes" id="UP000596857"/>
    </source>
</evidence>
<dbReference type="SMART" id="SM00487">
    <property type="entry name" value="DEXDc"/>
    <property type="match status" value="1"/>
</dbReference>
<organism evidence="5 6">
    <name type="scientific">Paenibacillus phytohabitans</name>
    <dbReference type="NCBI Taxonomy" id="2654978"/>
    <lineage>
        <taxon>Bacteria</taxon>
        <taxon>Bacillati</taxon>
        <taxon>Bacillota</taxon>
        <taxon>Bacilli</taxon>
        <taxon>Bacillales</taxon>
        <taxon>Paenibacillaceae</taxon>
        <taxon>Paenibacillus</taxon>
    </lineage>
</organism>
<gene>
    <name evidence="5" type="ORF">GC101_01075</name>
</gene>
<dbReference type="InterPro" id="IPR001650">
    <property type="entry name" value="Helicase_C-like"/>
</dbReference>
<keyword evidence="1" id="KW-0378">Hydrolase</keyword>
<feature type="region of interest" description="Disordered" evidence="2">
    <location>
        <begin position="742"/>
        <end position="767"/>
    </location>
</feature>
<dbReference type="InterPro" id="IPR027417">
    <property type="entry name" value="P-loop_NTPase"/>
</dbReference>
<dbReference type="Gene3D" id="3.40.50.300">
    <property type="entry name" value="P-loop containing nucleotide triphosphate hydrolases"/>
    <property type="match status" value="2"/>
</dbReference>
<dbReference type="PANTHER" id="PTHR45766">
    <property type="entry name" value="DNA ANNEALING HELICASE AND ENDONUCLEASE ZRANB3 FAMILY MEMBER"/>
    <property type="match status" value="1"/>
</dbReference>
<dbReference type="PROSITE" id="PS51194">
    <property type="entry name" value="HELICASE_CTER"/>
    <property type="match status" value="1"/>
</dbReference>
<evidence type="ECO:0000256" key="2">
    <source>
        <dbReference type="SAM" id="MobiDB-lite"/>
    </source>
</evidence>